<feature type="domain" description="Antenna complex alpha/beta subunit" evidence="16">
    <location>
        <begin position="45"/>
        <end position="79"/>
    </location>
</feature>
<accession>A0A1G6YGC8</accession>
<organism evidence="17 18">
    <name type="scientific">Belnapia rosea</name>
    <dbReference type="NCBI Taxonomy" id="938405"/>
    <lineage>
        <taxon>Bacteria</taxon>
        <taxon>Pseudomonadati</taxon>
        <taxon>Pseudomonadota</taxon>
        <taxon>Alphaproteobacteria</taxon>
        <taxon>Acetobacterales</taxon>
        <taxon>Roseomonadaceae</taxon>
        <taxon>Belnapia</taxon>
    </lineage>
</organism>
<keyword evidence="5" id="KW-0148">Chlorophyll</keyword>
<evidence type="ECO:0000256" key="3">
    <source>
        <dbReference type="ARBA" id="ARBA00011052"/>
    </source>
</evidence>
<proteinExistence type="inferred from homology"/>
<evidence type="ECO:0000256" key="6">
    <source>
        <dbReference type="ARBA" id="ARBA00022549"/>
    </source>
</evidence>
<dbReference type="NCBIfam" id="NF040862">
    <property type="entry name" value="pufB_517_ASD"/>
    <property type="match status" value="1"/>
</dbReference>
<comment type="function">
    <text evidence="1">Antenna complexes are light-harvesting systems, which transfer the excitation energy to the reaction centers.</text>
</comment>
<name>A0A1G6YGC8_9PROT</name>
<feature type="transmembrane region" description="Helical" evidence="15">
    <location>
        <begin position="50"/>
        <end position="73"/>
    </location>
</feature>
<dbReference type="EMBL" id="FMZX01000014">
    <property type="protein sequence ID" value="SDD89428.1"/>
    <property type="molecule type" value="Genomic_DNA"/>
</dbReference>
<gene>
    <name evidence="17" type="ORF">SAMN04487779_101454</name>
</gene>
<dbReference type="Gene3D" id="1.20.5.250">
    <property type="match status" value="1"/>
</dbReference>
<keyword evidence="6" id="KW-0042">Antenna complex</keyword>
<dbReference type="InterPro" id="IPR000066">
    <property type="entry name" value="Antenna_a/b"/>
</dbReference>
<dbReference type="AlphaFoldDB" id="A0A1G6YGC8"/>
<keyword evidence="12" id="KW-0157">Chromophore</keyword>
<dbReference type="GO" id="GO:0042314">
    <property type="term" value="F:bacteriochlorophyll binding"/>
    <property type="evidence" value="ECO:0007669"/>
    <property type="project" value="UniProtKB-KW"/>
</dbReference>
<evidence type="ECO:0000256" key="9">
    <source>
        <dbReference type="ARBA" id="ARBA00022842"/>
    </source>
</evidence>
<keyword evidence="14" id="KW-0437">Light-harvesting polypeptide</keyword>
<protein>
    <submittedName>
        <fullName evidence="17">Antenna complex alpha/beta subunit</fullName>
    </submittedName>
</protein>
<evidence type="ECO:0000256" key="2">
    <source>
        <dbReference type="ARBA" id="ARBA00004249"/>
    </source>
</evidence>
<dbReference type="InterPro" id="IPR035889">
    <property type="entry name" value="Light-harvesting_complex"/>
</dbReference>
<evidence type="ECO:0000313" key="17">
    <source>
        <dbReference type="EMBL" id="SDD89428.1"/>
    </source>
</evidence>
<reference evidence="17 18" key="1">
    <citation type="submission" date="2016-10" db="EMBL/GenBank/DDBJ databases">
        <authorList>
            <person name="de Groot N.N."/>
        </authorList>
    </citation>
    <scope>NUCLEOTIDE SEQUENCE [LARGE SCALE GENOMIC DNA]</scope>
    <source>
        <strain evidence="17 18">CPCC 100156</strain>
    </source>
</reference>
<evidence type="ECO:0000256" key="12">
    <source>
        <dbReference type="ARBA" id="ARBA00022991"/>
    </source>
</evidence>
<evidence type="ECO:0000259" key="16">
    <source>
        <dbReference type="Pfam" id="PF00556"/>
    </source>
</evidence>
<evidence type="ECO:0000313" key="18">
    <source>
        <dbReference type="Proteomes" id="UP000198925"/>
    </source>
</evidence>
<keyword evidence="11 15" id="KW-1133">Transmembrane helix</keyword>
<keyword evidence="7 15" id="KW-0812">Transmembrane</keyword>
<dbReference type="Pfam" id="PF00556">
    <property type="entry name" value="LHC"/>
    <property type="match status" value="1"/>
</dbReference>
<dbReference type="Proteomes" id="UP000198925">
    <property type="component" value="Unassembled WGS sequence"/>
</dbReference>
<comment type="subcellular location">
    <subcellularLocation>
        <location evidence="2">Cell inner membrane</location>
        <topology evidence="2">Single-pass type II membrane protein</topology>
    </subcellularLocation>
</comment>
<dbReference type="GO" id="GO:0019684">
    <property type="term" value="P:photosynthesis, light reaction"/>
    <property type="evidence" value="ECO:0007669"/>
    <property type="project" value="InterPro"/>
</dbReference>
<dbReference type="RefSeq" id="WP_342670586.1">
    <property type="nucleotide sequence ID" value="NZ_FMZX01000014.1"/>
</dbReference>
<comment type="similarity">
    <text evidence="3">Belongs to the antenna complex beta subunit family.</text>
</comment>
<dbReference type="InterPro" id="IPR023624">
    <property type="entry name" value="Antenna_beta_dom_sf"/>
</dbReference>
<evidence type="ECO:0000256" key="11">
    <source>
        <dbReference type="ARBA" id="ARBA00022989"/>
    </source>
</evidence>
<dbReference type="SUPFAM" id="SSF56918">
    <property type="entry name" value="Light-harvesting complex subunits"/>
    <property type="match status" value="1"/>
</dbReference>
<dbReference type="GO" id="GO:0030077">
    <property type="term" value="C:plasma membrane light-harvesting complex"/>
    <property type="evidence" value="ECO:0007669"/>
    <property type="project" value="InterPro"/>
</dbReference>
<dbReference type="InterPro" id="IPR002362">
    <property type="entry name" value="LHB-1/5"/>
</dbReference>
<dbReference type="InterPro" id="IPR023623">
    <property type="entry name" value="Antenna_beta_CS"/>
</dbReference>
<evidence type="ECO:0000256" key="5">
    <source>
        <dbReference type="ARBA" id="ARBA00022494"/>
    </source>
</evidence>
<keyword evidence="4" id="KW-1003">Cell membrane</keyword>
<evidence type="ECO:0000256" key="14">
    <source>
        <dbReference type="ARBA" id="ARBA00023243"/>
    </source>
</evidence>
<evidence type="ECO:0000256" key="7">
    <source>
        <dbReference type="ARBA" id="ARBA00022692"/>
    </source>
</evidence>
<evidence type="ECO:0000256" key="10">
    <source>
        <dbReference type="ARBA" id="ARBA00022956"/>
    </source>
</evidence>
<evidence type="ECO:0000256" key="15">
    <source>
        <dbReference type="SAM" id="Phobius"/>
    </source>
</evidence>
<dbReference type="PROSITE" id="PS00969">
    <property type="entry name" value="ANTENNA_COMP_BETA"/>
    <property type="match status" value="1"/>
</dbReference>
<evidence type="ECO:0000256" key="8">
    <source>
        <dbReference type="ARBA" id="ARBA00022723"/>
    </source>
</evidence>
<dbReference type="STRING" id="938405.SAMN02927895_03955"/>
<dbReference type="GO" id="GO:0046872">
    <property type="term" value="F:metal ion binding"/>
    <property type="evidence" value="ECO:0007669"/>
    <property type="project" value="UniProtKB-KW"/>
</dbReference>
<sequence length="101" mass="10949">MAGPAAPVPAARELRGNGRKAAITEDIEMAGTDLRDGSLTGLTENEAKEFHGIFVTSFIIFTVIAIVAHFLVWQWRPWLPGPRGYTQSMIDGATSLASYIT</sequence>
<dbReference type="PRINTS" id="PR00674">
    <property type="entry name" value="LIGHTHARVSTB"/>
</dbReference>
<keyword evidence="13 15" id="KW-0472">Membrane</keyword>
<keyword evidence="8" id="KW-0479">Metal-binding</keyword>
<keyword evidence="18" id="KW-1185">Reference proteome</keyword>
<dbReference type="GO" id="GO:0005886">
    <property type="term" value="C:plasma membrane"/>
    <property type="evidence" value="ECO:0007669"/>
    <property type="project" value="UniProtKB-SubCell"/>
</dbReference>
<keyword evidence="9" id="KW-0460">Magnesium</keyword>
<evidence type="ECO:0000256" key="13">
    <source>
        <dbReference type="ARBA" id="ARBA00023136"/>
    </source>
</evidence>
<keyword evidence="10" id="KW-0076">Bacteriochlorophyll</keyword>
<evidence type="ECO:0000256" key="4">
    <source>
        <dbReference type="ARBA" id="ARBA00022475"/>
    </source>
</evidence>
<evidence type="ECO:0000256" key="1">
    <source>
        <dbReference type="ARBA" id="ARBA00002455"/>
    </source>
</evidence>